<dbReference type="PANTHER" id="PTHR45833:SF1">
    <property type="entry name" value="METHIONINE SYNTHASE"/>
    <property type="match status" value="1"/>
</dbReference>
<dbReference type="InterPro" id="IPR003759">
    <property type="entry name" value="Cbl-bd_cap"/>
</dbReference>
<dbReference type="PROSITE" id="PS50972">
    <property type="entry name" value="PTERIN_BINDING"/>
    <property type="match status" value="1"/>
</dbReference>
<comment type="catalytic activity">
    <reaction evidence="1">
        <text>(6S)-5-methyl-5,6,7,8-tetrahydrofolate + L-homocysteine = (6S)-5,6,7,8-tetrahydrofolate + L-methionine</text>
        <dbReference type="Rhea" id="RHEA:11172"/>
        <dbReference type="ChEBI" id="CHEBI:18608"/>
        <dbReference type="ChEBI" id="CHEBI:57453"/>
        <dbReference type="ChEBI" id="CHEBI:57844"/>
        <dbReference type="ChEBI" id="CHEBI:58199"/>
        <dbReference type="EC" id="2.1.1.13"/>
    </reaction>
</comment>
<dbReference type="Gene3D" id="1.10.1240.10">
    <property type="entry name" value="Methionine synthase domain"/>
    <property type="match status" value="1"/>
</dbReference>
<keyword evidence="16" id="KW-0170">Cobalt</keyword>
<evidence type="ECO:0000256" key="13">
    <source>
        <dbReference type="ARBA" id="ARBA00022723"/>
    </source>
</evidence>
<accession>A0A8J6M786</accession>
<dbReference type="Gene3D" id="3.40.50.280">
    <property type="entry name" value="Cobalamin-binding domain"/>
    <property type="match status" value="1"/>
</dbReference>
<keyword evidence="25" id="KW-1185">Reference proteome</keyword>
<evidence type="ECO:0000256" key="5">
    <source>
        <dbReference type="ARBA" id="ARBA00010398"/>
    </source>
</evidence>
<dbReference type="SUPFAM" id="SSF51717">
    <property type="entry name" value="Dihydropteroate synthetase-like"/>
    <property type="match status" value="1"/>
</dbReference>
<evidence type="ECO:0000259" key="20">
    <source>
        <dbReference type="PROSITE" id="PS50970"/>
    </source>
</evidence>
<evidence type="ECO:0000256" key="11">
    <source>
        <dbReference type="ARBA" id="ARBA00022679"/>
    </source>
</evidence>
<evidence type="ECO:0000256" key="8">
    <source>
        <dbReference type="ARBA" id="ARBA00022603"/>
    </source>
</evidence>
<evidence type="ECO:0000256" key="19">
    <source>
        <dbReference type="PROSITE-ProRule" id="PRU00333"/>
    </source>
</evidence>
<dbReference type="Proteomes" id="UP000628736">
    <property type="component" value="Unassembled WGS sequence"/>
</dbReference>
<dbReference type="PROSITE" id="PS51332">
    <property type="entry name" value="B12_BINDING"/>
    <property type="match status" value="1"/>
</dbReference>
<evidence type="ECO:0000256" key="10">
    <source>
        <dbReference type="ARBA" id="ARBA00022628"/>
    </source>
</evidence>
<organism evidence="24 25">
    <name type="scientific">Flintibacter hominis</name>
    <dbReference type="NCBI Taxonomy" id="2763048"/>
    <lineage>
        <taxon>Bacteria</taxon>
        <taxon>Bacillati</taxon>
        <taxon>Bacillota</taxon>
        <taxon>Clostridia</taxon>
        <taxon>Eubacteriales</taxon>
        <taxon>Flintibacter</taxon>
    </lineage>
</organism>
<dbReference type="InterPro" id="IPR050554">
    <property type="entry name" value="Met_Synthase/Corrinoid"/>
</dbReference>
<dbReference type="NCBIfam" id="NF005719">
    <property type="entry name" value="PRK07535.1"/>
    <property type="match status" value="1"/>
</dbReference>
<dbReference type="SMART" id="SM01018">
    <property type="entry name" value="B12-binding_2"/>
    <property type="match status" value="1"/>
</dbReference>
<evidence type="ECO:0000313" key="24">
    <source>
        <dbReference type="EMBL" id="MBC5721357.1"/>
    </source>
</evidence>
<feature type="binding site" evidence="19">
    <location>
        <position position="268"/>
    </location>
    <ligand>
        <name>Zn(2+)</name>
        <dbReference type="ChEBI" id="CHEBI:29105"/>
    </ligand>
</feature>
<evidence type="ECO:0000313" key="25">
    <source>
        <dbReference type="Proteomes" id="UP000628736"/>
    </source>
</evidence>
<dbReference type="GO" id="GO:0032259">
    <property type="term" value="P:methylation"/>
    <property type="evidence" value="ECO:0007669"/>
    <property type="project" value="UniProtKB-KW"/>
</dbReference>
<keyword evidence="11 19" id="KW-0808">Transferase</keyword>
<dbReference type="InterPro" id="IPR003726">
    <property type="entry name" value="HCY_dom"/>
</dbReference>
<feature type="binding site" evidence="19">
    <location>
        <position position="204"/>
    </location>
    <ligand>
        <name>Zn(2+)</name>
        <dbReference type="ChEBI" id="CHEBI:29105"/>
    </ligand>
</feature>
<gene>
    <name evidence="24" type="ORF">H8S11_00755</name>
</gene>
<dbReference type="PIRSF" id="PIRSF037472">
    <property type="entry name" value="DHPS_mtfrase"/>
    <property type="match status" value="1"/>
</dbReference>
<keyword evidence="15" id="KW-0486">Methionine biosynthesis</keyword>
<dbReference type="PROSITE" id="PS50970">
    <property type="entry name" value="HCY"/>
    <property type="match status" value="1"/>
</dbReference>
<dbReference type="GO" id="GO:0046653">
    <property type="term" value="P:tetrahydrofolate metabolic process"/>
    <property type="evidence" value="ECO:0007669"/>
    <property type="project" value="TreeGrafter"/>
</dbReference>
<dbReference type="PROSITE" id="PS51337">
    <property type="entry name" value="B12_BINDING_NTER"/>
    <property type="match status" value="1"/>
</dbReference>
<dbReference type="AlphaFoldDB" id="A0A8J6M786"/>
<feature type="domain" description="Hcy-binding" evidence="20">
    <location>
        <begin position="1"/>
        <end position="282"/>
    </location>
</feature>
<dbReference type="InterPro" id="IPR036589">
    <property type="entry name" value="HCY_dom_sf"/>
</dbReference>
<keyword evidence="13 19" id="KW-0479">Metal-binding</keyword>
<dbReference type="Pfam" id="PF02574">
    <property type="entry name" value="S-methyl_trans"/>
    <property type="match status" value="1"/>
</dbReference>
<evidence type="ECO:0000256" key="12">
    <source>
        <dbReference type="ARBA" id="ARBA00022691"/>
    </source>
</evidence>
<dbReference type="EC" id="2.1.1.13" evidence="6"/>
<dbReference type="SUPFAM" id="SSF47644">
    <property type="entry name" value="Methionine synthase domain"/>
    <property type="match status" value="1"/>
</dbReference>
<dbReference type="Pfam" id="PF00809">
    <property type="entry name" value="Pterin_bind"/>
    <property type="match status" value="1"/>
</dbReference>
<dbReference type="GO" id="GO:0050667">
    <property type="term" value="P:homocysteine metabolic process"/>
    <property type="evidence" value="ECO:0007669"/>
    <property type="project" value="TreeGrafter"/>
</dbReference>
<comment type="caution">
    <text evidence="24">The sequence shown here is derived from an EMBL/GenBank/DDBJ whole genome shotgun (WGS) entry which is preliminary data.</text>
</comment>
<dbReference type="PANTHER" id="PTHR45833">
    <property type="entry name" value="METHIONINE SYNTHASE"/>
    <property type="match status" value="1"/>
</dbReference>
<dbReference type="InterPro" id="IPR000489">
    <property type="entry name" value="Pterin-binding_dom"/>
</dbReference>
<dbReference type="InterPro" id="IPR006158">
    <property type="entry name" value="Cobalamin-bd"/>
</dbReference>
<evidence type="ECO:0000256" key="17">
    <source>
        <dbReference type="ARBA" id="ARBA00025552"/>
    </source>
</evidence>
<dbReference type="Pfam" id="PF02310">
    <property type="entry name" value="B12-binding"/>
    <property type="match status" value="1"/>
</dbReference>
<dbReference type="GO" id="GO:0046872">
    <property type="term" value="F:metal ion binding"/>
    <property type="evidence" value="ECO:0007669"/>
    <property type="project" value="UniProtKB-KW"/>
</dbReference>
<sequence length="796" mass="84548">MDFYELLKGPGPVILDGGMGTMLQARGLGLGEHPELAALEHRDWVVDIHRQYAQAGSQILCANTFGANREKLRRTGKTVTEVVPPSIDAAREGAAGNALVALDIGPIGQLLEPTGSLRFEEAVNIFKEVVLAGVQAGADLVLIETMTDLQECRAALLAVKECCSLPVMVTMTYEDRGRTFLGHSPACAALVLEGMGADAIGVNCSLGPREMPPLVEELTRWSTLPIAIKPNAGLPDPGGAGYDITAEEFAAAMADLAPMGVKLFGGCCGTTPEYIALLKRALMGQAIREPSRQVPAAVCGPTLAVPIDRVRVIGERINPTGKKLMKEALRRGDVDYILNQALTQVEAGADILDVNVGLPEVDEEEMMVRAVKAIQGVCDAPLQLDSTDPKVLERALRVYCGKAIVNSVNGDRETMEAILPLVKKYGAAVVGLTLDKDGIPKTAQQRVDIARRILEAALSYGIRREDVYIDCLTLTASAEQEGASQTLDALRRVKDELGLKTVLGVSNISFGLPARPLVNQTFLTMAMTCGLDLPILNPNTDAMMAAVRGYHLLMNVDREARAFIAAYGNAEIKTSITSGGAGGQTPVPTEGRSLAQIVEAGLKGEAGEATRRLLETTSSMDIVDHILIPALDRVGANFEAGKVFLPQLIQSAGAAQAAFEVIRQEMSGPSDQTSGKGPIVLATVKGDIHDIGKNIVKVLLENYGYTVIDLGKDVDPGDVAQAVRKHQAPLVGLSALMTTTLKSMEDTIALLHSQELSCKIVVGGAVLTPEYAVQIGADFYARDAKESVDVAKRVIG</sequence>
<feature type="domain" description="B12-binding N-terminal" evidence="23">
    <location>
        <begin position="581"/>
        <end position="674"/>
    </location>
</feature>
<dbReference type="InterPro" id="IPR036594">
    <property type="entry name" value="Meth_synthase_dom"/>
</dbReference>
<dbReference type="SUPFAM" id="SSF82282">
    <property type="entry name" value="Homocysteine S-methyltransferase"/>
    <property type="match status" value="1"/>
</dbReference>
<dbReference type="UniPathway" id="UPA00051">
    <property type="reaction ID" value="UER00081"/>
</dbReference>
<dbReference type="Gene3D" id="3.20.20.20">
    <property type="entry name" value="Dihydropteroate synthase-like"/>
    <property type="match status" value="1"/>
</dbReference>
<dbReference type="GO" id="GO:0005829">
    <property type="term" value="C:cytosol"/>
    <property type="evidence" value="ECO:0007669"/>
    <property type="project" value="TreeGrafter"/>
</dbReference>
<feature type="domain" description="Pterin-binding" evidence="21">
    <location>
        <begin position="310"/>
        <end position="562"/>
    </location>
</feature>
<evidence type="ECO:0000256" key="9">
    <source>
        <dbReference type="ARBA" id="ARBA00022605"/>
    </source>
</evidence>
<evidence type="ECO:0000256" key="4">
    <source>
        <dbReference type="ARBA" id="ARBA00005178"/>
    </source>
</evidence>
<dbReference type="RefSeq" id="WP_186851858.1">
    <property type="nucleotide sequence ID" value="NZ_JACOPO010000001.1"/>
</dbReference>
<dbReference type="InterPro" id="IPR011005">
    <property type="entry name" value="Dihydropteroate_synth-like_sf"/>
</dbReference>
<dbReference type="InterPro" id="IPR036724">
    <property type="entry name" value="Cobalamin-bd_sf"/>
</dbReference>
<evidence type="ECO:0000256" key="7">
    <source>
        <dbReference type="ARBA" id="ARBA00013998"/>
    </source>
</evidence>
<dbReference type="EMBL" id="JACOPO010000001">
    <property type="protein sequence ID" value="MBC5721357.1"/>
    <property type="molecule type" value="Genomic_DNA"/>
</dbReference>
<evidence type="ECO:0000259" key="21">
    <source>
        <dbReference type="PROSITE" id="PS50972"/>
    </source>
</evidence>
<feature type="binding site" evidence="19">
    <location>
        <position position="267"/>
    </location>
    <ligand>
        <name>Zn(2+)</name>
        <dbReference type="ChEBI" id="CHEBI:29105"/>
    </ligand>
</feature>
<evidence type="ECO:0000256" key="6">
    <source>
        <dbReference type="ARBA" id="ARBA00012032"/>
    </source>
</evidence>
<keyword evidence="9" id="KW-0028">Amino-acid biosynthesis</keyword>
<evidence type="ECO:0000256" key="18">
    <source>
        <dbReference type="ARBA" id="ARBA00031040"/>
    </source>
</evidence>
<name>A0A8J6M786_9FIRM</name>
<dbReference type="GO" id="GO:0031419">
    <property type="term" value="F:cobalamin binding"/>
    <property type="evidence" value="ECO:0007669"/>
    <property type="project" value="UniProtKB-KW"/>
</dbReference>
<comment type="function">
    <text evidence="17">Catalyzes the transfer of a methyl group from methyl-cobalamin to homocysteine, yielding enzyme-bound cob(I)alamin and methionine. Subsequently, remethylates the cofactor using methyltetrahydrofolate.</text>
</comment>
<evidence type="ECO:0000256" key="2">
    <source>
        <dbReference type="ARBA" id="ARBA00001947"/>
    </source>
</evidence>
<protein>
    <recommendedName>
        <fullName evidence="7">Methionine synthase</fullName>
        <ecNumber evidence="6">2.1.1.13</ecNumber>
    </recommendedName>
    <alternativeName>
        <fullName evidence="18">5-methyltetrahydrofolate--homocysteine methyltransferase</fullName>
    </alternativeName>
</protein>
<evidence type="ECO:0000256" key="16">
    <source>
        <dbReference type="ARBA" id="ARBA00023285"/>
    </source>
</evidence>
<comment type="pathway">
    <text evidence="4">Amino-acid biosynthesis; L-methionine biosynthesis via de novo pathway; L-methionine from L-homocysteine (MetH route): step 1/1.</text>
</comment>
<keyword evidence="14 19" id="KW-0862">Zinc</keyword>
<comment type="similarity">
    <text evidence="5">Belongs to the vitamin-B12 dependent methionine synthase family.</text>
</comment>
<keyword evidence="10" id="KW-0846">Cobalamin</keyword>
<proteinExistence type="inferred from homology"/>
<reference evidence="24" key="1">
    <citation type="submission" date="2020-08" db="EMBL/GenBank/DDBJ databases">
        <title>Genome public.</title>
        <authorList>
            <person name="Liu C."/>
            <person name="Sun Q."/>
        </authorList>
    </citation>
    <scope>NUCLEOTIDE SEQUENCE</scope>
    <source>
        <strain evidence="24">NSJ-23</strain>
    </source>
</reference>
<evidence type="ECO:0000256" key="1">
    <source>
        <dbReference type="ARBA" id="ARBA00001700"/>
    </source>
</evidence>
<dbReference type="Gene3D" id="3.20.20.330">
    <property type="entry name" value="Homocysteine-binding-like domain"/>
    <property type="match status" value="1"/>
</dbReference>
<feature type="domain" description="B12-binding" evidence="22">
    <location>
        <begin position="676"/>
        <end position="796"/>
    </location>
</feature>
<keyword evidence="12" id="KW-0949">S-adenosyl-L-methionine</keyword>
<evidence type="ECO:0000256" key="15">
    <source>
        <dbReference type="ARBA" id="ARBA00023167"/>
    </source>
</evidence>
<evidence type="ECO:0000256" key="3">
    <source>
        <dbReference type="ARBA" id="ARBA00001956"/>
    </source>
</evidence>
<dbReference type="Pfam" id="PF02607">
    <property type="entry name" value="B12-binding_2"/>
    <property type="match status" value="1"/>
</dbReference>
<dbReference type="GO" id="GO:0008705">
    <property type="term" value="F:methionine synthase activity"/>
    <property type="evidence" value="ECO:0007669"/>
    <property type="project" value="UniProtKB-EC"/>
</dbReference>
<evidence type="ECO:0000259" key="22">
    <source>
        <dbReference type="PROSITE" id="PS51332"/>
    </source>
</evidence>
<evidence type="ECO:0000259" key="23">
    <source>
        <dbReference type="PROSITE" id="PS51337"/>
    </source>
</evidence>
<dbReference type="SUPFAM" id="SSF52242">
    <property type="entry name" value="Cobalamin (vitamin B12)-binding domain"/>
    <property type="match status" value="1"/>
</dbReference>
<dbReference type="InterPro" id="IPR017215">
    <property type="entry name" value="MetH_bac"/>
</dbReference>
<comment type="cofactor">
    <cofactor evidence="3">
        <name>methylcob(III)alamin</name>
        <dbReference type="ChEBI" id="CHEBI:28115"/>
    </cofactor>
</comment>
<evidence type="ECO:0000256" key="14">
    <source>
        <dbReference type="ARBA" id="ARBA00022833"/>
    </source>
</evidence>
<comment type="cofactor">
    <cofactor evidence="2 19">
        <name>Zn(2+)</name>
        <dbReference type="ChEBI" id="CHEBI:29105"/>
    </cofactor>
</comment>
<keyword evidence="8 19" id="KW-0489">Methyltransferase</keyword>